<name>A0A7S9L1S4_9SPHI</name>
<dbReference type="EMBL" id="CP064939">
    <property type="protein sequence ID" value="QPH40915.1"/>
    <property type="molecule type" value="Genomic_DNA"/>
</dbReference>
<dbReference type="AlphaFoldDB" id="A0A7S9L1S4"/>
<sequence>MRDIIEKNEGKLTALRFIGFCLMAVGIVSLMVCSFRIEAPVANIVSISFFITTLGFSLAFPSLLEGNEGLSTMRIVVFMMTNVICMLMLKIGWSKDVKSLADMGIDGYWVGIIAFTFGAKATQSFFESKMAVVKEFRKTKTAALEYGSAELAKLAIVQNEQYLKVKFPNILTLSDTIADPNMPESHVVAIYLKDKNDTGIPSSLAVKMPDNSTSLIQTEIVKGSGTARIQYSQLRSEISTPQFPTYFGSICCLVKSTTDPAFTGVVTSGHIYSHGRYDDFFNGQLDPARQTRVILDGEIAGTWAYKMLNYEQDLAVASIEENVPDDANYQKFQNGFYTVEDKDVKTPLKNITMLSRKGKTTAAYIIDYNVGLDVSYDTGDSYKANVILVGSTNDRQTARPISVGGDSGSCIFHTDSKKLIGILLGRTDNFSLVLPIQETLKAFNLETI</sequence>
<organism evidence="2 3">
    <name type="scientific">Pedobacter endophyticus</name>
    <dbReference type="NCBI Taxonomy" id="2789740"/>
    <lineage>
        <taxon>Bacteria</taxon>
        <taxon>Pseudomonadati</taxon>
        <taxon>Bacteroidota</taxon>
        <taxon>Sphingobacteriia</taxon>
        <taxon>Sphingobacteriales</taxon>
        <taxon>Sphingobacteriaceae</taxon>
        <taxon>Pedobacter</taxon>
    </lineage>
</organism>
<dbReference type="KEGG" id="pex:IZT61_06525"/>
<gene>
    <name evidence="2" type="ORF">IZT61_06525</name>
</gene>
<evidence type="ECO:0000256" key="1">
    <source>
        <dbReference type="SAM" id="Phobius"/>
    </source>
</evidence>
<keyword evidence="1" id="KW-0472">Membrane</keyword>
<feature type="transmembrane region" description="Helical" evidence="1">
    <location>
        <begin position="43"/>
        <end position="63"/>
    </location>
</feature>
<dbReference type="RefSeq" id="WP_196100369.1">
    <property type="nucleotide sequence ID" value="NZ_CP064939.1"/>
</dbReference>
<feature type="transmembrane region" description="Helical" evidence="1">
    <location>
        <begin position="12"/>
        <end position="37"/>
    </location>
</feature>
<protein>
    <submittedName>
        <fullName evidence="2">Uncharacterized protein</fullName>
    </submittedName>
</protein>
<accession>A0A7S9L1S4</accession>
<keyword evidence="1" id="KW-1133">Transmembrane helix</keyword>
<keyword evidence="3" id="KW-1185">Reference proteome</keyword>
<dbReference type="Proteomes" id="UP000594759">
    <property type="component" value="Chromosome"/>
</dbReference>
<feature type="transmembrane region" description="Helical" evidence="1">
    <location>
        <begin position="75"/>
        <end position="93"/>
    </location>
</feature>
<evidence type="ECO:0000313" key="2">
    <source>
        <dbReference type="EMBL" id="QPH40915.1"/>
    </source>
</evidence>
<reference evidence="2 3" key="1">
    <citation type="submission" date="2020-11" db="EMBL/GenBank/DDBJ databases">
        <title>Pedobacter endophytica, an endophytic bacteria isolated form Carex pumila.</title>
        <authorList>
            <person name="Peng Y."/>
            <person name="Jiang L."/>
            <person name="Lee J."/>
        </authorList>
    </citation>
    <scope>NUCLEOTIDE SEQUENCE [LARGE SCALE GENOMIC DNA]</scope>
    <source>
        <strain evidence="2 3">JBR3-12</strain>
    </source>
</reference>
<keyword evidence="1" id="KW-0812">Transmembrane</keyword>
<proteinExistence type="predicted"/>
<evidence type="ECO:0000313" key="3">
    <source>
        <dbReference type="Proteomes" id="UP000594759"/>
    </source>
</evidence>